<reference evidence="12 13" key="1">
    <citation type="journal article" date="2016" name="Nat. Commun.">
        <title>Thousands of microbial genomes shed light on interconnected biogeochemical processes in an aquifer system.</title>
        <authorList>
            <person name="Anantharaman K."/>
            <person name="Brown C.T."/>
            <person name="Hug L.A."/>
            <person name="Sharon I."/>
            <person name="Castelle C.J."/>
            <person name="Probst A.J."/>
            <person name="Thomas B.C."/>
            <person name="Singh A."/>
            <person name="Wilkins M.J."/>
            <person name="Karaoz U."/>
            <person name="Brodie E.L."/>
            <person name="Williams K.H."/>
            <person name="Hubbard S.S."/>
            <person name="Banfield J.F."/>
        </authorList>
    </citation>
    <scope>NUCLEOTIDE SEQUENCE [LARGE SCALE GENOMIC DNA]</scope>
</reference>
<keyword evidence="4 10" id="KW-0436">Ligase</keyword>
<dbReference type="PANTHER" id="PTHR30075">
    <property type="entry name" value="GLYCYL-TRNA SYNTHETASE"/>
    <property type="match status" value="1"/>
</dbReference>
<comment type="subunit">
    <text evidence="10">Tetramer of two alpha and two beta subunits.</text>
</comment>
<dbReference type="Proteomes" id="UP000178724">
    <property type="component" value="Unassembled WGS sequence"/>
</dbReference>
<evidence type="ECO:0000256" key="6">
    <source>
        <dbReference type="ARBA" id="ARBA00022840"/>
    </source>
</evidence>
<evidence type="ECO:0000256" key="2">
    <source>
        <dbReference type="ARBA" id="ARBA00008226"/>
    </source>
</evidence>
<dbReference type="GO" id="GO:0006420">
    <property type="term" value="P:arginyl-tRNA aminoacylation"/>
    <property type="evidence" value="ECO:0007669"/>
    <property type="project" value="InterPro"/>
</dbReference>
<protein>
    <recommendedName>
        <fullName evidence="10">Glycine--tRNA ligase beta subunit</fullName>
        <ecNumber evidence="10">6.1.1.14</ecNumber>
    </recommendedName>
    <alternativeName>
        <fullName evidence="10">Glycyl-tRNA synthetase beta subunit</fullName>
        <shortName evidence="10">GlyRS</shortName>
    </alternativeName>
</protein>
<dbReference type="PROSITE" id="PS50861">
    <property type="entry name" value="AA_TRNA_LIGASE_II_GLYAB"/>
    <property type="match status" value="1"/>
</dbReference>
<dbReference type="InterPro" id="IPR008909">
    <property type="entry name" value="DALR_anticod-bd"/>
</dbReference>
<keyword evidence="3 10" id="KW-0963">Cytoplasm</keyword>
<dbReference type="Pfam" id="PF05746">
    <property type="entry name" value="DALR_1"/>
    <property type="match status" value="1"/>
</dbReference>
<dbReference type="AlphaFoldDB" id="A0A1F4PZ80"/>
<dbReference type="GO" id="GO:0004820">
    <property type="term" value="F:glycine-tRNA ligase activity"/>
    <property type="evidence" value="ECO:0007669"/>
    <property type="project" value="UniProtKB-UniRule"/>
</dbReference>
<dbReference type="HAMAP" id="MF_00255">
    <property type="entry name" value="Gly_tRNA_synth_beta"/>
    <property type="match status" value="1"/>
</dbReference>
<keyword evidence="6 10" id="KW-0067">ATP-binding</keyword>
<evidence type="ECO:0000256" key="4">
    <source>
        <dbReference type="ARBA" id="ARBA00022598"/>
    </source>
</evidence>
<accession>A0A1F4PZ80</accession>
<sequence>MSNVLLEIGCEEIPARFMPGLLADLKKKAAEKLARERLAFGKIETLGTARRLILYVEDLAAKQPDLTEEVRGPIAQVAFDPSGKPTAAAQGFARAQGTAVENLTVKTVNGKNFVFARVVRRGKPTARLLKAVFPEIITSLYQPLSMRWGNLDFKFVRPIHSMLAVYGKQVIKFELAGIKSGHKTFKHRYVGTGLVPVRTGGQPQGLSLHSYKQQLLKLGVIVDQNERKELIRKAVEAAARKAGGKAIVSEDLLAEVTYLVENPVAYIGKFKKEFIDLPQDVLITSMKKNQKYFPLTGEQGRLLPKFAVVTDGCKNPKVAAGNEKVLSARLADARFFFEEDKKVPLMLRVADLEKVAFFEKLGTVYNKGERLGQLVEWLGKKLLLEEAPVKNARRIALLCKADLTTKMVFEFPELQGVMGREYALLSGEDPNVAAGIFEHYLPRFAEDALPRSTEGTLVALADRLDSIVGAFSAGFIPTGSVDPYGLRRAAHGIIRIILEKKIDVQLDEAIRHNYKLFEPIFLGYLFNKGETGYQDLPRIKQEIIDFFVARLRPLILEMGIRYDVADAALYGFNDVLDAVEKARALNPLLGEPWLPGVVLSADRLSRLAGTPPREQVLEHDLAEKGEKELYELYLKINWSVTEKIKSERWAEAALELSKLTDPIETFFDKILVMHEDLRLRVNRLALLKSLEKLYLSVADFRKIVIEGKK</sequence>
<dbReference type="SUPFAM" id="SSF109604">
    <property type="entry name" value="HD-domain/PDEase-like"/>
    <property type="match status" value="1"/>
</dbReference>
<evidence type="ECO:0000256" key="3">
    <source>
        <dbReference type="ARBA" id="ARBA00022490"/>
    </source>
</evidence>
<comment type="similarity">
    <text evidence="2 10">Belongs to the class-II aminoacyl-tRNA synthetase family.</text>
</comment>
<keyword evidence="7 10" id="KW-0648">Protein biosynthesis</keyword>
<dbReference type="GO" id="GO:0005524">
    <property type="term" value="F:ATP binding"/>
    <property type="evidence" value="ECO:0007669"/>
    <property type="project" value="UniProtKB-UniRule"/>
</dbReference>
<dbReference type="InterPro" id="IPR015944">
    <property type="entry name" value="Gly-tRNA-synth_bsu"/>
</dbReference>
<name>A0A1F4PZ80_UNCSA</name>
<dbReference type="EC" id="6.1.1.14" evidence="10"/>
<feature type="domain" description="DALR anticodon binding" evidence="11">
    <location>
        <begin position="620"/>
        <end position="692"/>
    </location>
</feature>
<keyword evidence="5 10" id="KW-0547">Nucleotide-binding</keyword>
<evidence type="ECO:0000256" key="5">
    <source>
        <dbReference type="ARBA" id="ARBA00022741"/>
    </source>
</evidence>
<dbReference type="GO" id="GO:0006426">
    <property type="term" value="P:glycyl-tRNA aminoacylation"/>
    <property type="evidence" value="ECO:0007669"/>
    <property type="project" value="UniProtKB-UniRule"/>
</dbReference>
<proteinExistence type="inferred from homology"/>
<dbReference type="InterPro" id="IPR006194">
    <property type="entry name" value="Gly-tRNA-synth_heterodimer"/>
</dbReference>
<comment type="caution">
    <text evidence="12">The sequence shown here is derived from an EMBL/GenBank/DDBJ whole genome shotgun (WGS) entry which is preliminary data.</text>
</comment>
<comment type="subcellular location">
    <subcellularLocation>
        <location evidence="1 10">Cytoplasm</location>
    </subcellularLocation>
</comment>
<evidence type="ECO:0000256" key="1">
    <source>
        <dbReference type="ARBA" id="ARBA00004496"/>
    </source>
</evidence>
<dbReference type="PRINTS" id="PR01045">
    <property type="entry name" value="TRNASYNTHGB"/>
</dbReference>
<dbReference type="Pfam" id="PF02092">
    <property type="entry name" value="tRNA_synt_2f"/>
    <property type="match status" value="1"/>
</dbReference>
<evidence type="ECO:0000256" key="10">
    <source>
        <dbReference type="HAMAP-Rule" id="MF_00255"/>
    </source>
</evidence>
<evidence type="ECO:0000259" key="11">
    <source>
        <dbReference type="Pfam" id="PF05746"/>
    </source>
</evidence>
<dbReference type="GO" id="GO:0004814">
    <property type="term" value="F:arginine-tRNA ligase activity"/>
    <property type="evidence" value="ECO:0007669"/>
    <property type="project" value="InterPro"/>
</dbReference>
<gene>
    <name evidence="10" type="primary">glyS</name>
    <name evidence="12" type="ORF">A2625_00335</name>
</gene>
<evidence type="ECO:0000313" key="12">
    <source>
        <dbReference type="EMBL" id="OGB88910.1"/>
    </source>
</evidence>
<evidence type="ECO:0000313" key="13">
    <source>
        <dbReference type="Proteomes" id="UP000178724"/>
    </source>
</evidence>
<organism evidence="12 13">
    <name type="scientific">candidate division WOR-1 bacterium RIFCSPHIGHO2_01_FULL_53_15</name>
    <dbReference type="NCBI Taxonomy" id="1802564"/>
    <lineage>
        <taxon>Bacteria</taxon>
        <taxon>Bacillati</taxon>
        <taxon>Saganbacteria</taxon>
    </lineage>
</organism>
<keyword evidence="8 10" id="KW-0030">Aminoacyl-tRNA synthetase</keyword>
<evidence type="ECO:0000256" key="7">
    <source>
        <dbReference type="ARBA" id="ARBA00022917"/>
    </source>
</evidence>
<comment type="catalytic activity">
    <reaction evidence="9 10">
        <text>tRNA(Gly) + glycine + ATP = glycyl-tRNA(Gly) + AMP + diphosphate</text>
        <dbReference type="Rhea" id="RHEA:16013"/>
        <dbReference type="Rhea" id="RHEA-COMP:9664"/>
        <dbReference type="Rhea" id="RHEA-COMP:9683"/>
        <dbReference type="ChEBI" id="CHEBI:30616"/>
        <dbReference type="ChEBI" id="CHEBI:33019"/>
        <dbReference type="ChEBI" id="CHEBI:57305"/>
        <dbReference type="ChEBI" id="CHEBI:78442"/>
        <dbReference type="ChEBI" id="CHEBI:78522"/>
        <dbReference type="ChEBI" id="CHEBI:456215"/>
        <dbReference type="EC" id="6.1.1.14"/>
    </reaction>
</comment>
<dbReference type="EMBL" id="METM01000032">
    <property type="protein sequence ID" value="OGB88910.1"/>
    <property type="molecule type" value="Genomic_DNA"/>
</dbReference>
<dbReference type="PANTHER" id="PTHR30075:SF2">
    <property type="entry name" value="GLYCINE--TRNA LIGASE, CHLOROPLASTIC_MITOCHONDRIAL 2"/>
    <property type="match status" value="1"/>
</dbReference>
<dbReference type="NCBIfam" id="TIGR00211">
    <property type="entry name" value="glyS"/>
    <property type="match status" value="1"/>
</dbReference>
<evidence type="ECO:0000256" key="9">
    <source>
        <dbReference type="ARBA" id="ARBA00047937"/>
    </source>
</evidence>
<dbReference type="GO" id="GO:0005829">
    <property type="term" value="C:cytosol"/>
    <property type="evidence" value="ECO:0007669"/>
    <property type="project" value="TreeGrafter"/>
</dbReference>
<evidence type="ECO:0000256" key="8">
    <source>
        <dbReference type="ARBA" id="ARBA00023146"/>
    </source>
</evidence>